<dbReference type="InterPro" id="IPR001610">
    <property type="entry name" value="PAC"/>
</dbReference>
<dbReference type="Gene3D" id="3.40.50.2300">
    <property type="match status" value="1"/>
</dbReference>
<dbReference type="FunFam" id="3.30.565.10:FF:000006">
    <property type="entry name" value="Sensor histidine kinase WalK"/>
    <property type="match status" value="1"/>
</dbReference>
<protein>
    <recommendedName>
        <fullName evidence="2">histidine kinase</fullName>
        <ecNumber evidence="2">2.7.13.3</ecNumber>
    </recommendedName>
</protein>
<evidence type="ECO:0000256" key="1">
    <source>
        <dbReference type="ARBA" id="ARBA00000085"/>
    </source>
</evidence>
<dbReference type="AlphaFoldDB" id="A0A518DDY0"/>
<proteinExistence type="predicted"/>
<feature type="domain" description="PAS" evidence="12">
    <location>
        <begin position="321"/>
        <end position="394"/>
    </location>
</feature>
<evidence type="ECO:0000256" key="6">
    <source>
        <dbReference type="ARBA" id="ARBA00023012"/>
    </source>
</evidence>
<dbReference type="InterPro" id="IPR001789">
    <property type="entry name" value="Sig_transdc_resp-reg_receiver"/>
</dbReference>
<evidence type="ECO:0000256" key="2">
    <source>
        <dbReference type="ARBA" id="ARBA00012438"/>
    </source>
</evidence>
<reference evidence="14 15" key="1">
    <citation type="submission" date="2019-02" db="EMBL/GenBank/DDBJ databases">
        <title>Deep-cultivation of Planctomycetes and their phenomic and genomic characterization uncovers novel biology.</title>
        <authorList>
            <person name="Wiegand S."/>
            <person name="Jogler M."/>
            <person name="Boedeker C."/>
            <person name="Pinto D."/>
            <person name="Vollmers J."/>
            <person name="Rivas-Marin E."/>
            <person name="Kohn T."/>
            <person name="Peeters S.H."/>
            <person name="Heuer A."/>
            <person name="Rast P."/>
            <person name="Oberbeckmann S."/>
            <person name="Bunk B."/>
            <person name="Jeske O."/>
            <person name="Meyerdierks A."/>
            <person name="Storesund J.E."/>
            <person name="Kallscheuer N."/>
            <person name="Luecker S."/>
            <person name="Lage O.M."/>
            <person name="Pohl T."/>
            <person name="Merkel B.J."/>
            <person name="Hornburger P."/>
            <person name="Mueller R.-W."/>
            <person name="Bruemmer F."/>
            <person name="Labrenz M."/>
            <person name="Spormann A.M."/>
            <person name="Op den Camp H."/>
            <person name="Overmann J."/>
            <person name="Amann R."/>
            <person name="Jetten M.S.M."/>
            <person name="Mascher T."/>
            <person name="Medema M.H."/>
            <person name="Devos D.P."/>
            <person name="Kaster A.-K."/>
            <person name="Ovreas L."/>
            <person name="Rohde M."/>
            <person name="Galperin M.Y."/>
            <person name="Jogler C."/>
        </authorList>
    </citation>
    <scope>NUCLEOTIDE SEQUENCE [LARGE SCALE GENOMIC DNA]</scope>
    <source>
        <strain evidence="14 15">Pla175</strain>
    </source>
</reference>
<evidence type="ECO:0000256" key="9">
    <source>
        <dbReference type="SAM" id="Coils"/>
    </source>
</evidence>
<dbReference type="EMBL" id="CP036291">
    <property type="protein sequence ID" value="QDU89666.1"/>
    <property type="molecule type" value="Genomic_DNA"/>
</dbReference>
<feature type="domain" description="PAC" evidence="13">
    <location>
        <begin position="114"/>
        <end position="165"/>
    </location>
</feature>
<dbReference type="CDD" id="cd00130">
    <property type="entry name" value="PAS"/>
    <property type="match status" value="3"/>
</dbReference>
<dbReference type="Pfam" id="PF02518">
    <property type="entry name" value="HATPase_c"/>
    <property type="match status" value="1"/>
</dbReference>
<gene>
    <name evidence="14" type="primary">arcB_1</name>
    <name evidence="14" type="ORF">Pla175_30600</name>
</gene>
<dbReference type="InterPro" id="IPR003661">
    <property type="entry name" value="HisK_dim/P_dom"/>
</dbReference>
<keyword evidence="15" id="KW-1185">Reference proteome</keyword>
<dbReference type="SMART" id="SM00086">
    <property type="entry name" value="PAC"/>
    <property type="match status" value="3"/>
</dbReference>
<dbReference type="SMART" id="SM00091">
    <property type="entry name" value="PAS"/>
    <property type="match status" value="3"/>
</dbReference>
<dbReference type="InterPro" id="IPR000014">
    <property type="entry name" value="PAS"/>
</dbReference>
<dbReference type="InterPro" id="IPR035965">
    <property type="entry name" value="PAS-like_dom_sf"/>
</dbReference>
<dbReference type="InterPro" id="IPR036890">
    <property type="entry name" value="HATPase_C_sf"/>
</dbReference>
<feature type="domain" description="Response regulatory" evidence="11">
    <location>
        <begin position="701"/>
        <end position="817"/>
    </location>
</feature>
<dbReference type="PANTHER" id="PTHR43547:SF2">
    <property type="entry name" value="HYBRID SIGNAL TRANSDUCTION HISTIDINE KINASE C"/>
    <property type="match status" value="1"/>
</dbReference>
<dbReference type="PROSITE" id="PS50110">
    <property type="entry name" value="RESPONSE_REGULATORY"/>
    <property type="match status" value="1"/>
</dbReference>
<evidence type="ECO:0000259" key="13">
    <source>
        <dbReference type="PROSITE" id="PS50113"/>
    </source>
</evidence>
<evidence type="ECO:0000259" key="10">
    <source>
        <dbReference type="PROSITE" id="PS50109"/>
    </source>
</evidence>
<dbReference type="SUPFAM" id="SSF55874">
    <property type="entry name" value="ATPase domain of HSP90 chaperone/DNA topoisomerase II/histidine kinase"/>
    <property type="match status" value="1"/>
</dbReference>
<accession>A0A518DDY0</accession>
<dbReference type="PRINTS" id="PR00344">
    <property type="entry name" value="BCTRLSENSOR"/>
</dbReference>
<dbReference type="PROSITE" id="PS50112">
    <property type="entry name" value="PAS"/>
    <property type="match status" value="3"/>
</dbReference>
<dbReference type="SUPFAM" id="SSF47384">
    <property type="entry name" value="Homodimeric domain of signal transducing histidine kinase"/>
    <property type="match status" value="1"/>
</dbReference>
<keyword evidence="5" id="KW-0418">Kinase</keyword>
<dbReference type="InterPro" id="IPR005467">
    <property type="entry name" value="His_kinase_dom"/>
</dbReference>
<dbReference type="Gene3D" id="3.30.450.20">
    <property type="entry name" value="PAS domain"/>
    <property type="match status" value="3"/>
</dbReference>
<feature type="coiled-coil region" evidence="9">
    <location>
        <begin position="22"/>
        <end position="49"/>
    </location>
</feature>
<keyword evidence="6" id="KW-0902">Two-component regulatory system</keyword>
<evidence type="ECO:0000256" key="7">
    <source>
        <dbReference type="ARBA" id="ARBA00023136"/>
    </source>
</evidence>
<evidence type="ECO:0000313" key="14">
    <source>
        <dbReference type="EMBL" id="QDU89666.1"/>
    </source>
</evidence>
<feature type="domain" description="PAC" evidence="13">
    <location>
        <begin position="399"/>
        <end position="451"/>
    </location>
</feature>
<dbReference type="KEGG" id="pnd:Pla175_30600"/>
<dbReference type="PROSITE" id="PS50109">
    <property type="entry name" value="HIS_KIN"/>
    <property type="match status" value="1"/>
</dbReference>
<feature type="modified residue" description="4-aspartylphosphate" evidence="8">
    <location>
        <position position="750"/>
    </location>
</feature>
<dbReference type="Gene3D" id="1.10.287.130">
    <property type="match status" value="1"/>
</dbReference>
<dbReference type="Pfam" id="PF08448">
    <property type="entry name" value="PAS_4"/>
    <property type="match status" value="1"/>
</dbReference>
<dbReference type="Proteomes" id="UP000317429">
    <property type="component" value="Chromosome"/>
</dbReference>
<dbReference type="RefSeq" id="WP_145286642.1">
    <property type="nucleotide sequence ID" value="NZ_CP036291.1"/>
</dbReference>
<dbReference type="SUPFAM" id="SSF52172">
    <property type="entry name" value="CheY-like"/>
    <property type="match status" value="1"/>
</dbReference>
<dbReference type="CDD" id="cd16922">
    <property type="entry name" value="HATPase_EvgS-ArcB-TorS-like"/>
    <property type="match status" value="1"/>
</dbReference>
<evidence type="ECO:0000256" key="8">
    <source>
        <dbReference type="PROSITE-ProRule" id="PRU00169"/>
    </source>
</evidence>
<dbReference type="SMART" id="SM00448">
    <property type="entry name" value="REC"/>
    <property type="match status" value="1"/>
</dbReference>
<evidence type="ECO:0000259" key="12">
    <source>
        <dbReference type="PROSITE" id="PS50112"/>
    </source>
</evidence>
<keyword evidence="7" id="KW-0472">Membrane</keyword>
<evidence type="ECO:0000256" key="5">
    <source>
        <dbReference type="ARBA" id="ARBA00022777"/>
    </source>
</evidence>
<sequence>MPAFWKRILGRSGPTASTTRSLHAAQAGQDRAENQLRRSEDQLTQLVAGVRDYAIFLLDREGTVVTWNAGAERIKGYRADEIIGQHFSRFYPQESISADWPAHELAVAAETGRFEDEGWRVRKDGTRFWANVVITALQDGQGPHGFLKITRDLTDRRQAEEELRISEERLRLMIESVQDYAIFMLDPDGLITTWNSGAARIKGYAAHEIIGEHFSRFYPEEARQRDWPGEELRRAQAAGRIEDEGWRVRKDGSRFWANVVITALRDESGALCGFCKVTRDLTERLQSEENARKLLQEEAARAAAEAATAEAHRAREAERQQRAQWQVTLSSIGDAVIVTDADGAVSFMNAVAASLTGWDLANAKGRPLEEVFRIVNEHTRHPVENPVAKVLREGTVVGLANSTVLIGADGREAPIDDSGAPIRGEDGAITGVVLVFRDDTERRCALEVLRAADRRKNEFLATLAHELRNPLAPIRTGLELMRSRKYEPATLDEVLPVVERQTEQLVSLVDDLLDVSRVTRGLFRLRRRPSRLSGLVQAAVEAARPFIDGFGHELGVDLPPEEVVLDVDPNRLSQVLTNLLNNAAKYTPQGGHIWLSARVEAQDVLFTVRDTGLGIPAEDLERIFEMFTRIEHHEQEYAGLGVGLTLSKQLVELHGGVIEVTSEGQGKGTEFRVRIPAVTTAEPAAAEPAAATPATPTPQLRVLVVDDNRAAAFMLTRLIERMGNEVRSVGDGVAAVQSAAEFCPDIVLMDLLMPRMGGCEAARQIRSQTWGASMTLVAVTGCGLEEDRQMTIDAGFDDHLVKPVSVDALEALFARHATPR</sequence>
<dbReference type="InterPro" id="IPR004358">
    <property type="entry name" value="Sig_transdc_His_kin-like_C"/>
</dbReference>
<organism evidence="14 15">
    <name type="scientific">Pirellulimonas nuda</name>
    <dbReference type="NCBI Taxonomy" id="2528009"/>
    <lineage>
        <taxon>Bacteria</taxon>
        <taxon>Pseudomonadati</taxon>
        <taxon>Planctomycetota</taxon>
        <taxon>Planctomycetia</taxon>
        <taxon>Pirellulales</taxon>
        <taxon>Lacipirellulaceae</taxon>
        <taxon>Pirellulimonas</taxon>
    </lineage>
</organism>
<feature type="domain" description="PAS" evidence="12">
    <location>
        <begin position="166"/>
        <end position="221"/>
    </location>
</feature>
<dbReference type="GO" id="GO:0000155">
    <property type="term" value="F:phosphorelay sensor kinase activity"/>
    <property type="evidence" value="ECO:0007669"/>
    <property type="project" value="InterPro"/>
</dbReference>
<dbReference type="CDD" id="cd00082">
    <property type="entry name" value="HisKA"/>
    <property type="match status" value="1"/>
</dbReference>
<name>A0A518DDY0_9BACT</name>
<dbReference type="PROSITE" id="PS50113">
    <property type="entry name" value="PAC"/>
    <property type="match status" value="3"/>
</dbReference>
<dbReference type="Pfam" id="PF00072">
    <property type="entry name" value="Response_reg"/>
    <property type="match status" value="1"/>
</dbReference>
<dbReference type="PANTHER" id="PTHR43547">
    <property type="entry name" value="TWO-COMPONENT HISTIDINE KINASE"/>
    <property type="match status" value="1"/>
</dbReference>
<evidence type="ECO:0000259" key="11">
    <source>
        <dbReference type="PROSITE" id="PS50110"/>
    </source>
</evidence>
<dbReference type="InterPro" id="IPR011006">
    <property type="entry name" value="CheY-like_superfamily"/>
</dbReference>
<comment type="catalytic activity">
    <reaction evidence="1">
        <text>ATP + protein L-histidine = ADP + protein N-phospho-L-histidine.</text>
        <dbReference type="EC" id="2.7.13.3"/>
    </reaction>
</comment>
<evidence type="ECO:0000313" key="15">
    <source>
        <dbReference type="Proteomes" id="UP000317429"/>
    </source>
</evidence>
<feature type="coiled-coil region" evidence="9">
    <location>
        <begin position="278"/>
        <end position="312"/>
    </location>
</feature>
<feature type="domain" description="Histidine kinase" evidence="10">
    <location>
        <begin position="462"/>
        <end position="679"/>
    </location>
</feature>
<dbReference type="InterPro" id="IPR013656">
    <property type="entry name" value="PAS_4"/>
</dbReference>
<dbReference type="EC" id="2.7.13.3" evidence="2"/>
<dbReference type="SMART" id="SM00388">
    <property type="entry name" value="HisKA"/>
    <property type="match status" value="1"/>
</dbReference>
<dbReference type="InterPro" id="IPR003594">
    <property type="entry name" value="HATPase_dom"/>
</dbReference>
<feature type="domain" description="PAC" evidence="13">
    <location>
        <begin position="241"/>
        <end position="293"/>
    </location>
</feature>
<evidence type="ECO:0000256" key="4">
    <source>
        <dbReference type="ARBA" id="ARBA00022679"/>
    </source>
</evidence>
<dbReference type="InterPro" id="IPR036097">
    <property type="entry name" value="HisK_dim/P_sf"/>
</dbReference>
<evidence type="ECO:0000256" key="3">
    <source>
        <dbReference type="ARBA" id="ARBA00022553"/>
    </source>
</evidence>
<dbReference type="NCBIfam" id="TIGR00229">
    <property type="entry name" value="sensory_box"/>
    <property type="match status" value="3"/>
</dbReference>
<dbReference type="FunFam" id="1.10.287.130:FF:000001">
    <property type="entry name" value="Two-component sensor histidine kinase"/>
    <property type="match status" value="1"/>
</dbReference>
<dbReference type="SMART" id="SM00387">
    <property type="entry name" value="HATPase_c"/>
    <property type="match status" value="1"/>
</dbReference>
<keyword evidence="3 8" id="KW-0597">Phosphoprotein</keyword>
<keyword evidence="4 14" id="KW-0808">Transferase</keyword>
<dbReference type="Gene3D" id="3.30.565.10">
    <property type="entry name" value="Histidine kinase-like ATPase, C-terminal domain"/>
    <property type="match status" value="1"/>
</dbReference>
<dbReference type="Pfam" id="PF13426">
    <property type="entry name" value="PAS_9"/>
    <property type="match status" value="2"/>
</dbReference>
<feature type="domain" description="PAS" evidence="12">
    <location>
        <begin position="39"/>
        <end position="94"/>
    </location>
</feature>
<dbReference type="OrthoDB" id="3272385at2"/>
<keyword evidence="9" id="KW-0175">Coiled coil</keyword>
<dbReference type="InterPro" id="IPR000700">
    <property type="entry name" value="PAS-assoc_C"/>
</dbReference>
<dbReference type="SUPFAM" id="SSF55785">
    <property type="entry name" value="PYP-like sensor domain (PAS domain)"/>
    <property type="match status" value="3"/>
</dbReference>
<dbReference type="Pfam" id="PF00512">
    <property type="entry name" value="HisKA"/>
    <property type="match status" value="1"/>
</dbReference>